<evidence type="ECO:0000313" key="2">
    <source>
        <dbReference type="EMBL" id="MDA2810281.1"/>
    </source>
</evidence>
<gene>
    <name evidence="2" type="ORF">O4J56_06480</name>
</gene>
<keyword evidence="3" id="KW-1185">Reference proteome</keyword>
<evidence type="ECO:0000259" key="1">
    <source>
        <dbReference type="Pfam" id="PF04149"/>
    </source>
</evidence>
<comment type="caution">
    <text evidence="2">The sequence shown here is derived from an EMBL/GenBank/DDBJ whole genome shotgun (WGS) entry which is preliminary data.</text>
</comment>
<reference evidence="2 3" key="1">
    <citation type="submission" date="2023-01" db="EMBL/GenBank/DDBJ databases">
        <title>Draft genome sequence of Nocardiopsis sp. RSe5-2 isolated from halophytes.</title>
        <authorList>
            <person name="Duangmal K."/>
            <person name="Chantavorakit T."/>
        </authorList>
    </citation>
    <scope>NUCLEOTIDE SEQUENCE [LARGE SCALE GENOMIC DNA]</scope>
    <source>
        <strain evidence="2 3">RSe5-2</strain>
    </source>
</reference>
<evidence type="ECO:0000313" key="3">
    <source>
        <dbReference type="Proteomes" id="UP001527866"/>
    </source>
</evidence>
<accession>A0ABT4U005</accession>
<dbReference type="EMBL" id="JAQFWQ010000012">
    <property type="protein sequence ID" value="MDA2810281.1"/>
    <property type="molecule type" value="Genomic_DNA"/>
</dbReference>
<dbReference type="Proteomes" id="UP001527866">
    <property type="component" value="Unassembled WGS sequence"/>
</dbReference>
<organism evidence="2 3">
    <name type="scientific">Nocardiopsis endophytica</name>
    <dbReference type="NCBI Taxonomy" id="3018445"/>
    <lineage>
        <taxon>Bacteria</taxon>
        <taxon>Bacillati</taxon>
        <taxon>Actinomycetota</taxon>
        <taxon>Actinomycetes</taxon>
        <taxon>Streptosporangiales</taxon>
        <taxon>Nocardiopsidaceae</taxon>
        <taxon>Nocardiopsis</taxon>
    </lineage>
</organism>
<name>A0ABT4U005_9ACTN</name>
<feature type="domain" description="DUF397" evidence="1">
    <location>
        <begin position="68"/>
        <end position="118"/>
    </location>
</feature>
<protein>
    <submittedName>
        <fullName evidence="2">DUF397 domain-containing protein</fullName>
    </submittedName>
</protein>
<dbReference type="InterPro" id="IPR007278">
    <property type="entry name" value="DUF397"/>
</dbReference>
<proteinExistence type="predicted"/>
<dbReference type="Pfam" id="PF04149">
    <property type="entry name" value="DUF397"/>
    <property type="match status" value="1"/>
</dbReference>
<sequence>MKERRRRECWNRLFATSRENRTDVVESVGRRALGGWYKSSYSQSEAACVEVMMFGSEDHARPVSEAPNWHKASYSNAGGNCVEVAESAGGAAVRDSKSPDLGHLSFAGHDWAALLTLLKADTLP</sequence>